<reference evidence="1" key="1">
    <citation type="journal article" date="2024" name="Antonie Van Leeuwenhoek">
        <title>Bradyrhizobium ontarionense sp. nov., a novel bacterial symbiont isolated from Aeschynomene indica (Indian jointvetch), harbours photosynthesis, nitrogen fixation and nitrous oxide (N2O) reductase genes.</title>
        <authorList>
            <person name="Bromfield E.S.P."/>
            <person name="Cloutier S."/>
        </authorList>
    </citation>
    <scope>NUCLEOTIDE SEQUENCE</scope>
    <source>
        <strain evidence="1">A19</strain>
    </source>
</reference>
<dbReference type="EMBL" id="CP088156">
    <property type="protein sequence ID" value="UFZ04534.1"/>
    <property type="molecule type" value="Genomic_DNA"/>
</dbReference>
<sequence length="133" mass="14198">MAIGRQYCPIGPLVLAAAGKPPNFSPQRIVDEMRRHTRSIPADEFAAVRGLPDAWTAAFIREEALVMLDAAERYVLGSSPDLVGLLASTSDGTPTEIDDANRGDVVLRKATDEPEVIAAPAGFTAIDWSPGRP</sequence>
<organism evidence="1 2">
    <name type="scientific">Bradyrhizobium ontarionense</name>
    <dbReference type="NCBI Taxonomy" id="2898149"/>
    <lineage>
        <taxon>Bacteria</taxon>
        <taxon>Pseudomonadati</taxon>
        <taxon>Pseudomonadota</taxon>
        <taxon>Alphaproteobacteria</taxon>
        <taxon>Hyphomicrobiales</taxon>
        <taxon>Nitrobacteraceae</taxon>
        <taxon>Bradyrhizobium</taxon>
    </lineage>
</organism>
<keyword evidence="2" id="KW-1185">Reference proteome</keyword>
<proteinExistence type="predicted"/>
<dbReference type="Proteomes" id="UP001431010">
    <property type="component" value="Chromosome"/>
</dbReference>
<evidence type="ECO:0000313" key="2">
    <source>
        <dbReference type="Proteomes" id="UP001431010"/>
    </source>
</evidence>
<dbReference type="RefSeq" id="WP_231321158.1">
    <property type="nucleotide sequence ID" value="NZ_CP088156.1"/>
</dbReference>
<gene>
    <name evidence="1" type="ORF">LQG66_36025</name>
</gene>
<evidence type="ECO:0000313" key="1">
    <source>
        <dbReference type="EMBL" id="UFZ04534.1"/>
    </source>
</evidence>
<protein>
    <submittedName>
        <fullName evidence="1">Uncharacterized protein</fullName>
    </submittedName>
</protein>
<name>A0ABY3RBF4_9BRAD</name>
<accession>A0ABY3RBF4</accession>